<sequence length="157" mass="18404">MKSKTGTGRDVPRNLALPRHRLGRFDCGFYGELMVKKDCRFIFLLSLIPFWLLEEIWDLTCEERESLELRDMEIDVSMAIQWEEKRCCKEEMGCALVCLGWCCRLLAWSQCGGAEAEKRSLHLCCKEKLRDATGVWRRRWLDVAVAGAFWKESWFLS</sequence>
<dbReference type="EMBL" id="RCHU01000258">
    <property type="protein sequence ID" value="TKS09978.1"/>
    <property type="molecule type" value="Genomic_DNA"/>
</dbReference>
<gene>
    <name evidence="1" type="ORF">D5086_0000090790</name>
</gene>
<accession>A0A4U5QH72</accession>
<dbReference type="AlphaFoldDB" id="A0A4U5QH72"/>
<proteinExistence type="predicted"/>
<organism evidence="1">
    <name type="scientific">Populus alba</name>
    <name type="common">White poplar</name>
    <dbReference type="NCBI Taxonomy" id="43335"/>
    <lineage>
        <taxon>Eukaryota</taxon>
        <taxon>Viridiplantae</taxon>
        <taxon>Streptophyta</taxon>
        <taxon>Embryophyta</taxon>
        <taxon>Tracheophyta</taxon>
        <taxon>Spermatophyta</taxon>
        <taxon>Magnoliopsida</taxon>
        <taxon>eudicotyledons</taxon>
        <taxon>Gunneridae</taxon>
        <taxon>Pentapetalae</taxon>
        <taxon>rosids</taxon>
        <taxon>fabids</taxon>
        <taxon>Malpighiales</taxon>
        <taxon>Salicaceae</taxon>
        <taxon>Saliceae</taxon>
        <taxon>Populus</taxon>
    </lineage>
</organism>
<reference evidence="1" key="1">
    <citation type="submission" date="2018-10" db="EMBL/GenBank/DDBJ databases">
        <title>Population genomic analysis revealed the cold adaptation of white poplar.</title>
        <authorList>
            <person name="Liu Y.-J."/>
        </authorList>
    </citation>
    <scope>NUCLEOTIDE SEQUENCE [LARGE SCALE GENOMIC DNA]</scope>
    <source>
        <strain evidence="1">PAL-ZL1</strain>
    </source>
</reference>
<protein>
    <submittedName>
        <fullName evidence="1">Uncharacterized protein</fullName>
    </submittedName>
</protein>
<name>A0A4U5QH72_POPAL</name>
<evidence type="ECO:0000313" key="1">
    <source>
        <dbReference type="EMBL" id="TKS09978.1"/>
    </source>
</evidence>
<comment type="caution">
    <text evidence="1">The sequence shown here is derived from an EMBL/GenBank/DDBJ whole genome shotgun (WGS) entry which is preliminary data.</text>
</comment>